<dbReference type="InterPro" id="IPR015865">
    <property type="entry name" value="Riboflavin_kinase_bac/euk"/>
</dbReference>
<feature type="compositionally biased region" description="Low complexity" evidence="14">
    <location>
        <begin position="66"/>
        <end position="75"/>
    </location>
</feature>
<dbReference type="PANTHER" id="PTHR22749">
    <property type="entry name" value="RIBOFLAVIN KINASE/FMN ADENYLYLTRANSFERASE"/>
    <property type="match status" value="1"/>
</dbReference>
<feature type="region of interest" description="Disordered" evidence="14">
    <location>
        <begin position="1"/>
        <end position="87"/>
    </location>
</feature>
<dbReference type="GO" id="GO:0005524">
    <property type="term" value="F:ATP binding"/>
    <property type="evidence" value="ECO:0007669"/>
    <property type="project" value="UniProtKB-KW"/>
</dbReference>
<dbReference type="InterPro" id="IPR023465">
    <property type="entry name" value="Riboflavin_kinase_dom_sf"/>
</dbReference>
<dbReference type="InterPro" id="IPR023468">
    <property type="entry name" value="Riboflavin_kinase"/>
</dbReference>
<organism evidence="16 17">
    <name type="scientific">Exophiala dermatitidis</name>
    <name type="common">Black yeast-like fungus</name>
    <name type="synonym">Wangiella dermatitidis</name>
    <dbReference type="NCBI Taxonomy" id="5970"/>
    <lineage>
        <taxon>Eukaryota</taxon>
        <taxon>Fungi</taxon>
        <taxon>Dikarya</taxon>
        <taxon>Ascomycota</taxon>
        <taxon>Pezizomycotina</taxon>
        <taxon>Eurotiomycetes</taxon>
        <taxon>Chaetothyriomycetidae</taxon>
        <taxon>Chaetothyriales</taxon>
        <taxon>Herpotrichiellaceae</taxon>
        <taxon>Exophiala</taxon>
    </lineage>
</organism>
<keyword evidence="8" id="KW-0808">Transferase</keyword>
<dbReference type="GO" id="GO:0005739">
    <property type="term" value="C:mitochondrion"/>
    <property type="evidence" value="ECO:0007669"/>
    <property type="project" value="TreeGrafter"/>
</dbReference>
<evidence type="ECO:0000256" key="12">
    <source>
        <dbReference type="ARBA" id="ARBA00029960"/>
    </source>
</evidence>
<evidence type="ECO:0000256" key="3">
    <source>
        <dbReference type="ARBA" id="ARBA00010108"/>
    </source>
</evidence>
<gene>
    <name evidence="16" type="ORF">HRR80_001451</name>
</gene>
<dbReference type="EC" id="2.7.1.26" evidence="4"/>
<evidence type="ECO:0000256" key="11">
    <source>
        <dbReference type="ARBA" id="ARBA00022840"/>
    </source>
</evidence>
<dbReference type="Gene3D" id="2.40.30.30">
    <property type="entry name" value="Riboflavin kinase-like"/>
    <property type="match status" value="1"/>
</dbReference>
<evidence type="ECO:0000313" key="17">
    <source>
        <dbReference type="Proteomes" id="UP001161757"/>
    </source>
</evidence>
<reference evidence="16" key="1">
    <citation type="submission" date="2023-01" db="EMBL/GenBank/DDBJ databases">
        <title>Exophiala dermititidis isolated from Cystic Fibrosis Patient.</title>
        <authorList>
            <person name="Kurbessoian T."/>
            <person name="Crocker A."/>
            <person name="Murante D."/>
            <person name="Hogan D.A."/>
            <person name="Stajich J.E."/>
        </authorList>
    </citation>
    <scope>NUCLEOTIDE SEQUENCE</scope>
    <source>
        <strain evidence="16">Ex8</strain>
    </source>
</reference>
<evidence type="ECO:0000256" key="13">
    <source>
        <dbReference type="ARBA" id="ARBA00047880"/>
    </source>
</evidence>
<evidence type="ECO:0000256" key="5">
    <source>
        <dbReference type="ARBA" id="ARBA00017394"/>
    </source>
</evidence>
<dbReference type="Pfam" id="PF01687">
    <property type="entry name" value="Flavokinase"/>
    <property type="match status" value="1"/>
</dbReference>
<dbReference type="GO" id="GO:0009231">
    <property type="term" value="P:riboflavin biosynthetic process"/>
    <property type="evidence" value="ECO:0007669"/>
    <property type="project" value="InterPro"/>
</dbReference>
<evidence type="ECO:0000256" key="14">
    <source>
        <dbReference type="SAM" id="MobiDB-lite"/>
    </source>
</evidence>
<comment type="catalytic activity">
    <reaction evidence="13">
        <text>riboflavin + ATP = FMN + ADP + H(+)</text>
        <dbReference type="Rhea" id="RHEA:14357"/>
        <dbReference type="ChEBI" id="CHEBI:15378"/>
        <dbReference type="ChEBI" id="CHEBI:30616"/>
        <dbReference type="ChEBI" id="CHEBI:57986"/>
        <dbReference type="ChEBI" id="CHEBI:58210"/>
        <dbReference type="ChEBI" id="CHEBI:456216"/>
        <dbReference type="EC" id="2.7.1.26"/>
    </reaction>
</comment>
<keyword evidence="7" id="KW-0288">FMN</keyword>
<keyword evidence="10" id="KW-0418">Kinase</keyword>
<dbReference type="GO" id="GO:0008531">
    <property type="term" value="F:riboflavin kinase activity"/>
    <property type="evidence" value="ECO:0007669"/>
    <property type="project" value="UniProtKB-EC"/>
</dbReference>
<feature type="region of interest" description="Disordered" evidence="14">
    <location>
        <begin position="445"/>
        <end position="483"/>
    </location>
</feature>
<evidence type="ECO:0000256" key="8">
    <source>
        <dbReference type="ARBA" id="ARBA00022679"/>
    </source>
</evidence>
<dbReference type="SUPFAM" id="SSF82114">
    <property type="entry name" value="Riboflavin kinase-like"/>
    <property type="match status" value="1"/>
</dbReference>
<dbReference type="GO" id="GO:0009398">
    <property type="term" value="P:FMN biosynthetic process"/>
    <property type="evidence" value="ECO:0007669"/>
    <property type="project" value="TreeGrafter"/>
</dbReference>
<comment type="pathway">
    <text evidence="2">Cofactor biosynthesis; FMN biosynthesis; FMN from riboflavin (ATP route): step 1/1.</text>
</comment>
<feature type="compositionally biased region" description="Basic and acidic residues" evidence="14">
    <location>
        <begin position="1"/>
        <end position="10"/>
    </location>
</feature>
<dbReference type="Proteomes" id="UP001161757">
    <property type="component" value="Unassembled WGS sequence"/>
</dbReference>
<evidence type="ECO:0000313" key="16">
    <source>
        <dbReference type="EMBL" id="KAJ8994747.1"/>
    </source>
</evidence>
<keyword evidence="11" id="KW-0067">ATP-binding</keyword>
<feature type="domain" description="Riboflavin kinase" evidence="15">
    <location>
        <begin position="387"/>
        <end position="571"/>
    </location>
</feature>
<sequence length="648" mass="70898">MSALQDRKYPADGGSGGRPQLRSAQTEDFNHHHTGSHGDLSVEEQAAVLQAMNLESPPGIDPPPSYTSSTQPSIPHSSEPLAHVGSAKAKSVSPLQAKLKTALQEAKYLAGGLIAHPYESTKHYTILRHSHGLVYYSGPYTNLAITIFSDRELPPDRTLWLQRKGFTGKTGLKVGALLGARSTWIDVTPTIKATPDQLDPNDERAWQRDIKKFLKHAPKEVRGHRVRETDILRIPCDADDGYLRVVLCTGDGKKVLCGSPVFRLASSSTDVSSIRGASLKTMPLEIGMKIASVVANNTITATLSPVADTARSFVTDQVTQIYQPGTIAQEAMTTAYDSEVQSRIDNLNEQYDQARDAAYDPDSTAIRQDTYDALARPDIVGDDSGPAPPFPVRFHGKVVPGTGKSRALLNMPTANLTGVPDDILWRFKGVFFGWAAVNLPKKEHHKDKSAIVASHASNDKENDGDNTKKSISAAPVSPSTQSDHDKWHKAIIFISPEPHLKRAVVRKNTARVYIMHDFKSTSLLDAKVSILMMGYLRAIQEPQPGQDVESDIDSQLFDLYKDIAVTTASLGRPAWTAEATLDRMKSTTSSRSLTERYVDFRQNTQKRIDRVPVHKLGVRTEGAALKDRLVGKGGVCVPRQPFAYASTA</sequence>
<evidence type="ECO:0000256" key="6">
    <source>
        <dbReference type="ARBA" id="ARBA00022630"/>
    </source>
</evidence>
<comment type="similarity">
    <text evidence="3">Belongs to the flavokinase family.</text>
</comment>
<evidence type="ECO:0000256" key="7">
    <source>
        <dbReference type="ARBA" id="ARBA00022643"/>
    </source>
</evidence>
<comment type="function">
    <text evidence="1">Catalyzes the phosphorylation of riboflavin (vitamin B2) to form flavin mononucleotide (FMN) coenzyme.</text>
</comment>
<protein>
    <recommendedName>
        <fullName evidence="5">Riboflavin kinase</fullName>
        <ecNumber evidence="4">2.7.1.26</ecNumber>
    </recommendedName>
    <alternativeName>
        <fullName evidence="12">Flavin mononucleotide kinase 1</fullName>
    </alternativeName>
</protein>
<dbReference type="SMART" id="SM00904">
    <property type="entry name" value="Flavokinase"/>
    <property type="match status" value="1"/>
</dbReference>
<keyword evidence="9" id="KW-0547">Nucleotide-binding</keyword>
<evidence type="ECO:0000256" key="10">
    <source>
        <dbReference type="ARBA" id="ARBA00022777"/>
    </source>
</evidence>
<evidence type="ECO:0000256" key="1">
    <source>
        <dbReference type="ARBA" id="ARBA00003572"/>
    </source>
</evidence>
<evidence type="ECO:0000256" key="2">
    <source>
        <dbReference type="ARBA" id="ARBA00005201"/>
    </source>
</evidence>
<accession>A0AAN6F018</accession>
<dbReference type="EMBL" id="JAJGCB010000002">
    <property type="protein sequence ID" value="KAJ8994747.1"/>
    <property type="molecule type" value="Genomic_DNA"/>
</dbReference>
<evidence type="ECO:0000259" key="15">
    <source>
        <dbReference type="SMART" id="SM00904"/>
    </source>
</evidence>
<comment type="caution">
    <text evidence="16">The sequence shown here is derived from an EMBL/GenBank/DDBJ whole genome shotgun (WGS) entry which is preliminary data.</text>
</comment>
<name>A0AAN6F018_EXODE</name>
<proteinExistence type="inferred from homology"/>
<evidence type="ECO:0000256" key="4">
    <source>
        <dbReference type="ARBA" id="ARBA00012105"/>
    </source>
</evidence>
<evidence type="ECO:0000256" key="9">
    <source>
        <dbReference type="ARBA" id="ARBA00022741"/>
    </source>
</evidence>
<feature type="compositionally biased region" description="Basic and acidic residues" evidence="14">
    <location>
        <begin position="457"/>
        <end position="468"/>
    </location>
</feature>
<dbReference type="PANTHER" id="PTHR22749:SF6">
    <property type="entry name" value="RIBOFLAVIN KINASE"/>
    <property type="match status" value="1"/>
</dbReference>
<keyword evidence="6" id="KW-0285">Flavoprotein</keyword>
<dbReference type="AlphaFoldDB" id="A0AAN6F018"/>